<dbReference type="InterPro" id="IPR005135">
    <property type="entry name" value="Endo/exonuclease/phosphatase"/>
</dbReference>
<gene>
    <name evidence="3" type="ORF">QTP70_010194</name>
</gene>
<dbReference type="PANTHER" id="PTHR23227">
    <property type="entry name" value="BUCENTAUR RELATED"/>
    <property type="match status" value="1"/>
</dbReference>
<dbReference type="InterPro" id="IPR027124">
    <property type="entry name" value="Swc5/CFDP1/2"/>
</dbReference>
<dbReference type="GO" id="GO:0003824">
    <property type="term" value="F:catalytic activity"/>
    <property type="evidence" value="ECO:0007669"/>
    <property type="project" value="InterPro"/>
</dbReference>
<evidence type="ECO:0000313" key="3">
    <source>
        <dbReference type="EMBL" id="KAK3548321.1"/>
    </source>
</evidence>
<feature type="domain" description="Endonuclease/exonuclease/phosphatase" evidence="2">
    <location>
        <begin position="286"/>
        <end position="495"/>
    </location>
</feature>
<feature type="compositionally biased region" description="Basic and acidic residues" evidence="1">
    <location>
        <begin position="40"/>
        <end position="57"/>
    </location>
</feature>
<comment type="caution">
    <text evidence="3">The sequence shown here is derived from an EMBL/GenBank/DDBJ whole genome shotgun (WGS) entry which is preliminary data.</text>
</comment>
<dbReference type="InterPro" id="IPR036691">
    <property type="entry name" value="Endo/exonu/phosph_ase_sf"/>
</dbReference>
<dbReference type="PANTHER" id="PTHR23227:SF83">
    <property type="entry name" value="ENDONUCLEASE_EXONUCLEASE_PHOSPHATASE DOMAIN-CONTAINING PROTEIN"/>
    <property type="match status" value="1"/>
</dbReference>
<evidence type="ECO:0000259" key="2">
    <source>
        <dbReference type="Pfam" id="PF03372"/>
    </source>
</evidence>
<dbReference type="EMBL" id="JAUCMX010000004">
    <property type="protein sequence ID" value="KAK3548321.1"/>
    <property type="molecule type" value="Genomic_DNA"/>
</dbReference>
<proteinExistence type="predicted"/>
<dbReference type="Proteomes" id="UP001274896">
    <property type="component" value="Unassembled WGS sequence"/>
</dbReference>
<feature type="region of interest" description="Disordered" evidence="1">
    <location>
        <begin position="32"/>
        <end position="71"/>
    </location>
</feature>
<accession>A0AAE0R934</accession>
<dbReference type="Pfam" id="PF03372">
    <property type="entry name" value="Exo_endo_phos"/>
    <property type="match status" value="1"/>
</dbReference>
<protein>
    <recommendedName>
        <fullName evidence="2">Endonuclease/exonuclease/phosphatase domain-containing protein</fullName>
    </recommendedName>
</protein>
<sequence>MMTQDSVTEDNVVVLMENTDEAMMETEQTVLKAPVKRKTREHDKTVKAAKKTERKQTESASELDSEESPPDLTVCVTTEGNWVGKKYNATEIRHFLKITKNMKMFQINSLEKRNGQSRLIRCLRSADGQELTNLLQIKKKAVDFFSELYVSEYSRDLSVKQQFLSGLTQVPLELTEVLIHQLTSQELEAVLQEMANRKTPGIDGLPVEFYNAFWSILGDDLLSVINDSMARRTCLPGLTTTAIGAVDLLGAGGNWATVARRSRGGRRVHRQRKKRKGKSVGLRIGTLNVGTMTGKGRELADMMERRKVDILCVQETKWKGSKARSIGAGFKLFYYGVYSKRNGVGVVLKEEFVRNVLEVKRVSDRVMSLKLEIEGVMLNVVSGYAPQVGCELEEKERSWSELDEVMESIPTGERVVIGADFNGHVGEGNRGDEEVMGKFGVKERNLEGQMVVDFAKRMDIAVVNTYFQKREEHRVTYKSGGRRTQVDYILCRRGNLKEISDCKVVVGESVARQHRMVVCRMTLMVCKKKRSKIEIEKKTKWWKLKKEECCEEFRQKLRQALGGQVVLPDDWETTAEVIRETERKVLGVSSGRRKEDKETWWWNEEVQDSVQRKRLAKKKWDMDRTEENRQEYKELLCRVKREVSKAKQKAYDELYTRLDTREGEKDLYRLSRQRDRDGKDVQQVRVIKDRDGRVFTSEESVQRRWKEYFEELMNEENEREKRVEGVNSVEQKVDKIRKDEVRKALKRMKSGKAVGPDDIPVEVWKCLGEAAVEFLTSLFNRVLK</sequence>
<evidence type="ECO:0000313" key="4">
    <source>
        <dbReference type="Proteomes" id="UP001274896"/>
    </source>
</evidence>
<organism evidence="3 4">
    <name type="scientific">Hemibagrus guttatus</name>
    <dbReference type="NCBI Taxonomy" id="175788"/>
    <lineage>
        <taxon>Eukaryota</taxon>
        <taxon>Metazoa</taxon>
        <taxon>Chordata</taxon>
        <taxon>Craniata</taxon>
        <taxon>Vertebrata</taxon>
        <taxon>Euteleostomi</taxon>
        <taxon>Actinopterygii</taxon>
        <taxon>Neopterygii</taxon>
        <taxon>Teleostei</taxon>
        <taxon>Ostariophysi</taxon>
        <taxon>Siluriformes</taxon>
        <taxon>Bagridae</taxon>
        <taxon>Hemibagrus</taxon>
    </lineage>
</organism>
<dbReference type="SUPFAM" id="SSF56219">
    <property type="entry name" value="DNase I-like"/>
    <property type="match status" value="1"/>
</dbReference>
<dbReference type="AlphaFoldDB" id="A0AAE0R934"/>
<dbReference type="Gene3D" id="3.60.10.10">
    <property type="entry name" value="Endonuclease/exonuclease/phosphatase"/>
    <property type="match status" value="1"/>
</dbReference>
<reference evidence="3" key="1">
    <citation type="submission" date="2023-06" db="EMBL/GenBank/DDBJ databases">
        <title>Male Hemibagrus guttatus genome.</title>
        <authorList>
            <person name="Bian C."/>
        </authorList>
    </citation>
    <scope>NUCLEOTIDE SEQUENCE</scope>
    <source>
        <strain evidence="3">Male_cb2023</strain>
        <tissue evidence="3">Muscle</tissue>
    </source>
</reference>
<dbReference type="CDD" id="cd09076">
    <property type="entry name" value="L1-EN"/>
    <property type="match status" value="1"/>
</dbReference>
<keyword evidence="4" id="KW-1185">Reference proteome</keyword>
<name>A0AAE0R934_9TELE</name>
<evidence type="ECO:0000256" key="1">
    <source>
        <dbReference type="SAM" id="MobiDB-lite"/>
    </source>
</evidence>